<reference evidence="1 2" key="2">
    <citation type="submission" date="2018-11" db="EMBL/GenBank/DDBJ databases">
        <authorList>
            <consortium name="Pathogen Informatics"/>
        </authorList>
    </citation>
    <scope>NUCLEOTIDE SEQUENCE [LARGE SCALE GENOMIC DNA]</scope>
</reference>
<dbReference type="Proteomes" id="UP000267606">
    <property type="component" value="Unassembled WGS sequence"/>
</dbReference>
<gene>
    <name evidence="1" type="ORF">OFLC_LOCUS14991</name>
</gene>
<name>A0A183I5H9_9BILA</name>
<evidence type="ECO:0000313" key="1">
    <source>
        <dbReference type="EMBL" id="VDP19910.1"/>
    </source>
</evidence>
<evidence type="ECO:0000313" key="3">
    <source>
        <dbReference type="WBParaSite" id="OFLC_0001500201-mRNA-1"/>
    </source>
</evidence>
<organism evidence="3">
    <name type="scientific">Onchocerca flexuosa</name>
    <dbReference type="NCBI Taxonomy" id="387005"/>
    <lineage>
        <taxon>Eukaryota</taxon>
        <taxon>Metazoa</taxon>
        <taxon>Ecdysozoa</taxon>
        <taxon>Nematoda</taxon>
        <taxon>Chromadorea</taxon>
        <taxon>Rhabditida</taxon>
        <taxon>Spirurina</taxon>
        <taxon>Spiruromorpha</taxon>
        <taxon>Filarioidea</taxon>
        <taxon>Onchocercidae</taxon>
        <taxon>Onchocerca</taxon>
    </lineage>
</organism>
<dbReference type="WBParaSite" id="OFLC_0001500201-mRNA-1">
    <property type="protein sequence ID" value="OFLC_0001500201-mRNA-1"/>
    <property type="gene ID" value="OFLC_0001500201"/>
</dbReference>
<protein>
    <submittedName>
        <fullName evidence="3">Secreted protein</fullName>
    </submittedName>
</protein>
<keyword evidence="2" id="KW-1185">Reference proteome</keyword>
<proteinExistence type="predicted"/>
<sequence length="99" mass="11464">MANVGDAFVILELVVHRLLQRNLLLVVEIVVKVKMAVEIQKRKAITAIWAIVLTVQAVEMLVGKQARMMQHVVVQWLLRMQVSLIRTSRRRKLRMLVLL</sequence>
<reference evidence="3" key="1">
    <citation type="submission" date="2016-06" db="UniProtKB">
        <authorList>
            <consortium name="WormBaseParasite"/>
        </authorList>
    </citation>
    <scope>IDENTIFICATION</scope>
</reference>
<dbReference type="EMBL" id="UZAJ01041457">
    <property type="protein sequence ID" value="VDP19910.1"/>
    <property type="molecule type" value="Genomic_DNA"/>
</dbReference>
<evidence type="ECO:0000313" key="2">
    <source>
        <dbReference type="Proteomes" id="UP000267606"/>
    </source>
</evidence>
<dbReference type="AlphaFoldDB" id="A0A183I5H9"/>
<accession>A0A183I5H9</accession>